<comment type="subcellular location">
    <subcellularLocation>
        <location evidence="1">Cell membrane</location>
        <topology evidence="1">Multi-pass membrane protein</topology>
    </subcellularLocation>
</comment>
<feature type="transmembrane region" description="Helical" evidence="6">
    <location>
        <begin position="152"/>
        <end position="173"/>
    </location>
</feature>
<evidence type="ECO:0000256" key="5">
    <source>
        <dbReference type="ARBA" id="ARBA00023136"/>
    </source>
</evidence>
<feature type="transmembrane region" description="Helical" evidence="6">
    <location>
        <begin position="338"/>
        <end position="361"/>
    </location>
</feature>
<feature type="transmembrane region" description="Helical" evidence="6">
    <location>
        <begin position="368"/>
        <end position="386"/>
    </location>
</feature>
<proteinExistence type="predicted"/>
<evidence type="ECO:0000313" key="8">
    <source>
        <dbReference type="Proteomes" id="UP001165541"/>
    </source>
</evidence>
<feature type="transmembrane region" description="Helical" evidence="6">
    <location>
        <begin position="80"/>
        <end position="102"/>
    </location>
</feature>
<keyword evidence="8" id="KW-1185">Reference proteome</keyword>
<accession>A0ABT0YQ01</accession>
<feature type="transmembrane region" description="Helical" evidence="6">
    <location>
        <begin position="40"/>
        <end position="60"/>
    </location>
</feature>
<feature type="transmembrane region" description="Helical" evidence="6">
    <location>
        <begin position="265"/>
        <end position="283"/>
    </location>
</feature>
<evidence type="ECO:0000313" key="7">
    <source>
        <dbReference type="EMBL" id="MCM5680327.1"/>
    </source>
</evidence>
<gene>
    <name evidence="7" type="ORF">M8A51_12385</name>
</gene>
<protein>
    <submittedName>
        <fullName evidence="7">Oligosaccharide flippase family protein</fullName>
    </submittedName>
</protein>
<feature type="transmembrane region" description="Helical" evidence="6">
    <location>
        <begin position="450"/>
        <end position="471"/>
    </location>
</feature>
<keyword evidence="5 6" id="KW-0472">Membrane</keyword>
<dbReference type="InterPro" id="IPR002797">
    <property type="entry name" value="Polysacc_synth"/>
</dbReference>
<dbReference type="InterPro" id="IPR050833">
    <property type="entry name" value="Poly_Biosynth_Transport"/>
</dbReference>
<comment type="caution">
    <text evidence="7">The sequence shown here is derived from an EMBL/GenBank/DDBJ whole genome shotgun (WGS) entry which is preliminary data.</text>
</comment>
<dbReference type="Pfam" id="PF01943">
    <property type="entry name" value="Polysacc_synt"/>
    <property type="match status" value="1"/>
</dbReference>
<feature type="transmembrane region" description="Helical" evidence="6">
    <location>
        <begin position="304"/>
        <end position="326"/>
    </location>
</feature>
<feature type="transmembrane region" description="Helical" evidence="6">
    <location>
        <begin position="424"/>
        <end position="444"/>
    </location>
</feature>
<evidence type="ECO:0000256" key="3">
    <source>
        <dbReference type="ARBA" id="ARBA00022692"/>
    </source>
</evidence>
<evidence type="ECO:0000256" key="4">
    <source>
        <dbReference type="ARBA" id="ARBA00022989"/>
    </source>
</evidence>
<dbReference type="PANTHER" id="PTHR30250:SF11">
    <property type="entry name" value="O-ANTIGEN TRANSPORTER-RELATED"/>
    <property type="match status" value="1"/>
</dbReference>
<keyword evidence="3 6" id="KW-0812">Transmembrane</keyword>
<sequence>MLKRLIFHVSNYSAGSLLVTLASIVSFPILTRLLTVDEYGVMNLVATALSLLVGVAKLGVQHSAVRFYSEIKAGKRNVGLDAYVATVVFGMAGVGLIATLAWAGASQLMPDSFWNDARLKPLLLLTAGLIFIRVVDSSFVNQLRAEERSREITVYNVVRRYAGLALLLFVLFFVARDLWGFYAATIIGEAAATLVLAAWMWKQLRPRLRDFDAPLFRSMLAFGIPMIGYELASIILSMGDRYVIQALLGAEPLGFYSAAYNLCDYVRMIFLASFGAAVLPMYVRMWEEKGRDETAAFLRRFMHIYTMVAMLVVAGLSAVGGELIAFLASDKYRAGAQVVPYVIGGMALDGLVMVAGAGLYIEKRTKTVMLLVVACAAVNIGLNLVLIPVWGLVGAAAATLIAYAGLLALSMAFGRRCLPAQIPLVSVLKFGGIAWAMYLVLVRIDVGGDFATLAARMTTGAALYMALTLLVDADARQLLTTGWNKLRRLKTGGPAATTNTEPT</sequence>
<evidence type="ECO:0000256" key="6">
    <source>
        <dbReference type="SAM" id="Phobius"/>
    </source>
</evidence>
<dbReference type="PANTHER" id="PTHR30250">
    <property type="entry name" value="PST FAMILY PREDICTED COLANIC ACID TRANSPORTER"/>
    <property type="match status" value="1"/>
</dbReference>
<feature type="transmembrane region" description="Helical" evidence="6">
    <location>
        <begin position="220"/>
        <end position="239"/>
    </location>
</feature>
<organism evidence="7 8">
    <name type="scientific">Caldimonas mangrovi</name>
    <dbReference type="NCBI Taxonomy" id="2944811"/>
    <lineage>
        <taxon>Bacteria</taxon>
        <taxon>Pseudomonadati</taxon>
        <taxon>Pseudomonadota</taxon>
        <taxon>Betaproteobacteria</taxon>
        <taxon>Burkholderiales</taxon>
        <taxon>Sphaerotilaceae</taxon>
        <taxon>Caldimonas</taxon>
    </lineage>
</organism>
<reference evidence="7" key="1">
    <citation type="submission" date="2022-05" db="EMBL/GenBank/DDBJ databases">
        <title>Schlegelella sp. nov., isolated from mangrove soil.</title>
        <authorList>
            <person name="Liu Y."/>
            <person name="Ge X."/>
            <person name="Liu W."/>
        </authorList>
    </citation>
    <scope>NUCLEOTIDE SEQUENCE</scope>
    <source>
        <strain evidence="7">S2-27</strain>
    </source>
</reference>
<feature type="transmembrane region" description="Helical" evidence="6">
    <location>
        <begin position="12"/>
        <end position="34"/>
    </location>
</feature>
<dbReference type="Proteomes" id="UP001165541">
    <property type="component" value="Unassembled WGS sequence"/>
</dbReference>
<keyword evidence="2" id="KW-1003">Cell membrane</keyword>
<name>A0ABT0YQ01_9BURK</name>
<feature type="transmembrane region" description="Helical" evidence="6">
    <location>
        <begin position="122"/>
        <end position="140"/>
    </location>
</feature>
<keyword evidence="4 6" id="KW-1133">Transmembrane helix</keyword>
<dbReference type="RefSeq" id="WP_251778768.1">
    <property type="nucleotide sequence ID" value="NZ_JAMKFE010000006.1"/>
</dbReference>
<evidence type="ECO:0000256" key="1">
    <source>
        <dbReference type="ARBA" id="ARBA00004651"/>
    </source>
</evidence>
<feature type="transmembrane region" description="Helical" evidence="6">
    <location>
        <begin position="179"/>
        <end position="199"/>
    </location>
</feature>
<dbReference type="EMBL" id="JAMKFE010000006">
    <property type="protein sequence ID" value="MCM5680327.1"/>
    <property type="molecule type" value="Genomic_DNA"/>
</dbReference>
<evidence type="ECO:0000256" key="2">
    <source>
        <dbReference type="ARBA" id="ARBA00022475"/>
    </source>
</evidence>
<feature type="transmembrane region" description="Helical" evidence="6">
    <location>
        <begin position="392"/>
        <end position="412"/>
    </location>
</feature>